<organism evidence="2 3">
    <name type="scientific">Clarias magur</name>
    <name type="common">Asian catfish</name>
    <name type="synonym">Macropteronotus magur</name>
    <dbReference type="NCBI Taxonomy" id="1594786"/>
    <lineage>
        <taxon>Eukaryota</taxon>
        <taxon>Metazoa</taxon>
        <taxon>Chordata</taxon>
        <taxon>Craniata</taxon>
        <taxon>Vertebrata</taxon>
        <taxon>Euteleostomi</taxon>
        <taxon>Actinopterygii</taxon>
        <taxon>Neopterygii</taxon>
        <taxon>Teleostei</taxon>
        <taxon>Ostariophysi</taxon>
        <taxon>Siluriformes</taxon>
        <taxon>Clariidae</taxon>
        <taxon>Clarias</taxon>
    </lineage>
</organism>
<keyword evidence="3" id="KW-1185">Reference proteome</keyword>
<gene>
    <name evidence="2" type="primary">cysS</name>
    <name evidence="2" type="ORF">DAT39_015998</name>
</gene>
<proteinExistence type="predicted"/>
<evidence type="ECO:0000313" key="3">
    <source>
        <dbReference type="Proteomes" id="UP000727407"/>
    </source>
</evidence>
<reference evidence="2" key="1">
    <citation type="submission" date="2020-07" db="EMBL/GenBank/DDBJ databases">
        <title>Clarias magur genome sequencing, assembly and annotation.</title>
        <authorList>
            <person name="Kushwaha B."/>
            <person name="Kumar R."/>
            <person name="Das P."/>
            <person name="Joshi C.G."/>
            <person name="Kumar D."/>
            <person name="Nagpure N.S."/>
            <person name="Pandey M."/>
            <person name="Agarwal S."/>
            <person name="Srivastava S."/>
            <person name="Singh M."/>
            <person name="Sahoo L."/>
            <person name="Jayasankar P."/>
            <person name="Meher P.K."/>
            <person name="Koringa P.G."/>
            <person name="Iquebal M.A."/>
            <person name="Das S.P."/>
            <person name="Bit A."/>
            <person name="Patnaik S."/>
            <person name="Patel N."/>
            <person name="Shah T.M."/>
            <person name="Hinsu A."/>
            <person name="Jena J.K."/>
        </authorList>
    </citation>
    <scope>NUCLEOTIDE SEQUENCE</scope>
    <source>
        <strain evidence="2">CIFAMagur01</strain>
        <tissue evidence="2">Testis</tissue>
    </source>
</reference>
<dbReference type="EMBL" id="QNUK01000381">
    <property type="protein sequence ID" value="KAF5894287.1"/>
    <property type="molecule type" value="Genomic_DNA"/>
</dbReference>
<name>A0A8J4WWV5_CLAMG</name>
<sequence length="55" mass="6195">MSQNQKIILTIRLILKRGVMSCKHQPAVWKVPPESPAPRELHPADLSDEAFSRSS</sequence>
<protein>
    <submittedName>
        <fullName evidence="2">S-protein 18</fullName>
    </submittedName>
</protein>
<dbReference type="AlphaFoldDB" id="A0A8J4WWV5"/>
<evidence type="ECO:0000256" key="1">
    <source>
        <dbReference type="SAM" id="MobiDB-lite"/>
    </source>
</evidence>
<accession>A0A8J4WWV5</accession>
<dbReference type="Proteomes" id="UP000727407">
    <property type="component" value="Unassembled WGS sequence"/>
</dbReference>
<feature type="non-terminal residue" evidence="2">
    <location>
        <position position="55"/>
    </location>
</feature>
<comment type="caution">
    <text evidence="2">The sequence shown here is derived from an EMBL/GenBank/DDBJ whole genome shotgun (WGS) entry which is preliminary data.</text>
</comment>
<feature type="region of interest" description="Disordered" evidence="1">
    <location>
        <begin position="31"/>
        <end position="55"/>
    </location>
</feature>
<evidence type="ECO:0000313" key="2">
    <source>
        <dbReference type="EMBL" id="KAF5894287.1"/>
    </source>
</evidence>